<protein>
    <recommendedName>
        <fullName evidence="2">UBC core domain-containing protein</fullName>
    </recommendedName>
</protein>
<evidence type="ECO:0000313" key="1">
    <source>
        <dbReference type="EMBL" id="WZE38024.1"/>
    </source>
</evidence>
<dbReference type="AlphaFoldDB" id="A0AAU6R4Z1"/>
<name>A0AAU6R4Z1_SYNEL</name>
<accession>A0AAU6R4Z1</accession>
<dbReference type="RefSeq" id="WP_338438555.1">
    <property type="nucleotide sequence ID" value="NZ_CP034671.2"/>
</dbReference>
<organism evidence="1">
    <name type="scientific">Synechococcus elongatus PCC 11802</name>
    <dbReference type="NCBI Taxonomy" id="2283154"/>
    <lineage>
        <taxon>Bacteria</taxon>
        <taxon>Bacillati</taxon>
        <taxon>Cyanobacteriota</taxon>
        <taxon>Cyanophyceae</taxon>
        <taxon>Synechococcales</taxon>
        <taxon>Synechococcaceae</taxon>
        <taxon>Synechococcus</taxon>
    </lineage>
</organism>
<proteinExistence type="predicted"/>
<reference evidence="1" key="1">
    <citation type="submission" date="2024-01" db="EMBL/GenBank/DDBJ databases">
        <title>Synechococcus elongatus PCC 11802, a close yet different native of Synechococcus elongatus PCC 11801.</title>
        <authorList>
            <person name="Jaiswal D."/>
            <person name="Sengupta A."/>
            <person name="Sengupta S."/>
            <person name="Pakrasi H.B."/>
            <person name="Wangikar P."/>
        </authorList>
    </citation>
    <scope>NUCLEOTIDE SEQUENCE</scope>
    <source>
        <strain evidence="1">PCC 11802</strain>
    </source>
</reference>
<sequence length="55" mass="6032">MIGLLDFSIEAVHNSAPAFIRDYSFTLPEQYPRSPLGINIPHSCNLNLQLFVGGG</sequence>
<evidence type="ECO:0008006" key="2">
    <source>
        <dbReference type="Google" id="ProtNLM"/>
    </source>
</evidence>
<gene>
    <name evidence="1" type="ORF">EKO22_02310</name>
</gene>
<dbReference type="EMBL" id="CP034671">
    <property type="protein sequence ID" value="WZE38024.1"/>
    <property type="molecule type" value="Genomic_DNA"/>
</dbReference>